<protein>
    <submittedName>
        <fullName evidence="3">DMP19 family protein</fullName>
    </submittedName>
</protein>
<dbReference type="InterPro" id="IPR025402">
    <property type="entry name" value="DMP19_C"/>
</dbReference>
<name>A0AAE9SFZ8_9FLAO</name>
<evidence type="ECO:0000313" key="3">
    <source>
        <dbReference type="EMBL" id="UTD14234.1"/>
    </source>
</evidence>
<dbReference type="RefSeq" id="WP_253680083.1">
    <property type="nucleotide sequence ID" value="NZ_CP050861.1"/>
</dbReference>
<sequence>MKIGILIIIIILILVIGFLILRNKTNNSENTMTEFVRLDSESESTQHLPLLPENWISEIEQKWNDKKWGVYDNEHYDICEKICNDIYATNKYWEKNQTHANFLKEMTKEQRIYFTLINFESQVNNGGVYQFLFNYPELSILALEGMQATGMEKLSTDYEIVLNEYFGKFDTIQDLYSKFQNNKSDWNKRFTAFEKGYKELPSAEGIEDYFYEESFIKTYQQDLTKYVKANRNKFYRAK</sequence>
<evidence type="ECO:0000259" key="2">
    <source>
        <dbReference type="Pfam" id="PF14300"/>
    </source>
</evidence>
<dbReference type="EMBL" id="CP050861">
    <property type="protein sequence ID" value="UTD14234.1"/>
    <property type="molecule type" value="Genomic_DNA"/>
</dbReference>
<keyword evidence="1" id="KW-0472">Membrane</keyword>
<accession>A0AAE9SFZ8</accession>
<feature type="transmembrane region" description="Helical" evidence="1">
    <location>
        <begin position="5"/>
        <end position="21"/>
    </location>
</feature>
<dbReference type="Pfam" id="PF14300">
    <property type="entry name" value="DMP19"/>
    <property type="match status" value="1"/>
</dbReference>
<keyword evidence="1" id="KW-0812">Transmembrane</keyword>
<dbReference type="Gene3D" id="1.20.1420.60">
    <property type="match status" value="1"/>
</dbReference>
<organism evidence="3 4">
    <name type="scientific">Tenacibaculum mesophilum</name>
    <dbReference type="NCBI Taxonomy" id="104268"/>
    <lineage>
        <taxon>Bacteria</taxon>
        <taxon>Pseudomonadati</taxon>
        <taxon>Bacteroidota</taxon>
        <taxon>Flavobacteriia</taxon>
        <taxon>Flavobacteriales</taxon>
        <taxon>Flavobacteriaceae</taxon>
        <taxon>Tenacibaculum</taxon>
    </lineage>
</organism>
<evidence type="ECO:0000256" key="1">
    <source>
        <dbReference type="SAM" id="Phobius"/>
    </source>
</evidence>
<dbReference type="Proteomes" id="UP001056837">
    <property type="component" value="Chromosome"/>
</dbReference>
<keyword evidence="1" id="KW-1133">Transmembrane helix</keyword>
<evidence type="ECO:0000313" key="4">
    <source>
        <dbReference type="Proteomes" id="UP001056837"/>
    </source>
</evidence>
<dbReference type="AlphaFoldDB" id="A0AAE9SFZ8"/>
<proteinExistence type="predicted"/>
<reference evidence="3" key="1">
    <citation type="submission" date="2020-04" db="EMBL/GenBank/DDBJ databases">
        <title>Tenacibaculum mesophilum bac2.</title>
        <authorList>
            <person name="Li M."/>
        </authorList>
    </citation>
    <scope>NUCLEOTIDE SEQUENCE</scope>
    <source>
        <strain evidence="3">Bac2</strain>
    </source>
</reference>
<gene>
    <name evidence="3" type="ORF">HER15_01540</name>
</gene>
<feature type="domain" description="DNA mimic protein DMP19 C-terminal" evidence="2">
    <location>
        <begin position="105"/>
        <end position="209"/>
    </location>
</feature>